<protein>
    <submittedName>
        <fullName evidence="2">Uncharacterized protein</fullName>
    </submittedName>
</protein>
<evidence type="ECO:0000256" key="1">
    <source>
        <dbReference type="SAM" id="MobiDB-lite"/>
    </source>
</evidence>
<dbReference type="EMBL" id="CADEAL010000918">
    <property type="protein sequence ID" value="CAB1426807.1"/>
    <property type="molecule type" value="Genomic_DNA"/>
</dbReference>
<dbReference type="Proteomes" id="UP001153269">
    <property type="component" value="Unassembled WGS sequence"/>
</dbReference>
<feature type="region of interest" description="Disordered" evidence="1">
    <location>
        <begin position="1"/>
        <end position="23"/>
    </location>
</feature>
<evidence type="ECO:0000313" key="3">
    <source>
        <dbReference type="Proteomes" id="UP001153269"/>
    </source>
</evidence>
<evidence type="ECO:0000313" key="2">
    <source>
        <dbReference type="EMBL" id="CAB1426807.1"/>
    </source>
</evidence>
<dbReference type="AlphaFoldDB" id="A0A9N7UA74"/>
<keyword evidence="3" id="KW-1185">Reference proteome</keyword>
<proteinExistence type="predicted"/>
<reference evidence="2" key="1">
    <citation type="submission" date="2020-03" db="EMBL/GenBank/DDBJ databases">
        <authorList>
            <person name="Weist P."/>
        </authorList>
    </citation>
    <scope>NUCLEOTIDE SEQUENCE</scope>
</reference>
<name>A0A9N7UA74_PLEPL</name>
<comment type="caution">
    <text evidence="2">The sequence shown here is derived from an EMBL/GenBank/DDBJ whole genome shotgun (WGS) entry which is preliminary data.</text>
</comment>
<sequence length="98" mass="10694">MDTRSRGVFWDPSHPDVEAPPPGLTSVVAELGLGGRAEEIWEIRGRGVGENPDYSGRIPAKPRPSSRGPLRRTPLLRVRFSPPGSAQRIELCAVLEPD</sequence>
<feature type="region of interest" description="Disordered" evidence="1">
    <location>
        <begin position="47"/>
        <end position="72"/>
    </location>
</feature>
<gene>
    <name evidence="2" type="ORF">PLEPLA_LOCUS14745</name>
</gene>
<accession>A0A9N7UA74</accession>
<organism evidence="2 3">
    <name type="scientific">Pleuronectes platessa</name>
    <name type="common">European plaice</name>
    <dbReference type="NCBI Taxonomy" id="8262"/>
    <lineage>
        <taxon>Eukaryota</taxon>
        <taxon>Metazoa</taxon>
        <taxon>Chordata</taxon>
        <taxon>Craniata</taxon>
        <taxon>Vertebrata</taxon>
        <taxon>Euteleostomi</taxon>
        <taxon>Actinopterygii</taxon>
        <taxon>Neopterygii</taxon>
        <taxon>Teleostei</taxon>
        <taxon>Neoteleostei</taxon>
        <taxon>Acanthomorphata</taxon>
        <taxon>Carangaria</taxon>
        <taxon>Pleuronectiformes</taxon>
        <taxon>Pleuronectoidei</taxon>
        <taxon>Pleuronectidae</taxon>
        <taxon>Pleuronectes</taxon>
    </lineage>
</organism>